<dbReference type="OrthoDB" id="4236307at2759"/>
<evidence type="ECO:0000313" key="1">
    <source>
        <dbReference type="EMBL" id="OAL27446.1"/>
    </source>
</evidence>
<reference evidence="1 2" key="1">
    <citation type="submission" date="2016-03" db="EMBL/GenBank/DDBJ databases">
        <title>The draft genome sequence of Fonsecaea nubica causative agent of cutaneous subcutaneous infection in human host.</title>
        <authorList>
            <person name="Costa F."/>
            <person name="Sybren D.H."/>
            <person name="Raittz R.T."/>
            <person name="Weiss V.A."/>
            <person name="Leao A.C."/>
            <person name="Gomes R."/>
            <person name="De Souza E.M."/>
            <person name="Pedrosa F.O."/>
            <person name="Steffens M.B."/>
            <person name="Bombassaro A."/>
            <person name="Tadra-Sfeir M.Z."/>
            <person name="Moreno L.F."/>
            <person name="Najafzadeh M.J."/>
            <person name="Felipe M.S."/>
            <person name="Teixeira M."/>
            <person name="Sun J."/>
            <person name="Xi L."/>
            <person name="Castro M.A."/>
            <person name="Vicente V.A."/>
        </authorList>
    </citation>
    <scope>NUCLEOTIDE SEQUENCE [LARGE SCALE GENOMIC DNA]</scope>
    <source>
        <strain evidence="1 2">CBS 269.64</strain>
    </source>
</reference>
<organism evidence="1 2">
    <name type="scientific">Fonsecaea nubica</name>
    <dbReference type="NCBI Taxonomy" id="856822"/>
    <lineage>
        <taxon>Eukaryota</taxon>
        <taxon>Fungi</taxon>
        <taxon>Dikarya</taxon>
        <taxon>Ascomycota</taxon>
        <taxon>Pezizomycotina</taxon>
        <taxon>Eurotiomycetes</taxon>
        <taxon>Chaetothyriomycetidae</taxon>
        <taxon>Chaetothyriales</taxon>
        <taxon>Herpotrichiellaceae</taxon>
        <taxon>Fonsecaea</taxon>
    </lineage>
</organism>
<protein>
    <submittedName>
        <fullName evidence="1">ATP synthase subunit D, mitochondrial</fullName>
    </submittedName>
</protein>
<evidence type="ECO:0000313" key="2">
    <source>
        <dbReference type="Proteomes" id="UP000185904"/>
    </source>
</evidence>
<dbReference type="AlphaFoldDB" id="A0A178CDW0"/>
<proteinExistence type="predicted"/>
<keyword evidence="2" id="KW-1185">Reference proteome</keyword>
<name>A0A178CDW0_9EURO</name>
<dbReference type="GeneID" id="34593194"/>
<gene>
    <name evidence="1" type="ORF">AYO20_09797</name>
</gene>
<sequence length="131" mass="14973">MNITRLPSKRLVRWLDEFSEYSLDIKYRKGLEVVVPDAISRRLDFLGLNAYELLEGGENPLDEGQDLKGIDIENFAAIENRLYRKVDDTTDTSVPLCSTALSNSEDGGRQCIETFKFEATYFGPFKIEKKL</sequence>
<dbReference type="Proteomes" id="UP000185904">
    <property type="component" value="Unassembled WGS sequence"/>
</dbReference>
<dbReference type="RefSeq" id="XP_022495958.1">
    <property type="nucleotide sequence ID" value="XM_022648066.1"/>
</dbReference>
<dbReference type="EMBL" id="LVCJ01000095">
    <property type="protein sequence ID" value="OAL27446.1"/>
    <property type="molecule type" value="Genomic_DNA"/>
</dbReference>
<comment type="caution">
    <text evidence="1">The sequence shown here is derived from an EMBL/GenBank/DDBJ whole genome shotgun (WGS) entry which is preliminary data.</text>
</comment>
<accession>A0A178CDW0</accession>